<evidence type="ECO:0000313" key="2">
    <source>
        <dbReference type="EMBL" id="MFC7236311.1"/>
    </source>
</evidence>
<comment type="caution">
    <text evidence="2">The sequence shown here is derived from an EMBL/GenBank/DDBJ whole genome shotgun (WGS) entry which is preliminary data.</text>
</comment>
<keyword evidence="1" id="KW-0472">Membrane</keyword>
<organism evidence="2 3">
    <name type="scientific">Halosegnis marinus</name>
    <dbReference type="NCBI Taxonomy" id="3034023"/>
    <lineage>
        <taxon>Archaea</taxon>
        <taxon>Methanobacteriati</taxon>
        <taxon>Methanobacteriota</taxon>
        <taxon>Stenosarchaea group</taxon>
        <taxon>Halobacteria</taxon>
        <taxon>Halobacteriales</taxon>
        <taxon>Natronomonadaceae</taxon>
        <taxon>Halosegnis</taxon>
    </lineage>
</organism>
<reference evidence="2 3" key="1">
    <citation type="journal article" date="2019" name="Int. J. Syst. Evol. Microbiol.">
        <title>The Global Catalogue of Microorganisms (GCM) 10K type strain sequencing project: providing services to taxonomists for standard genome sequencing and annotation.</title>
        <authorList>
            <consortium name="The Broad Institute Genomics Platform"/>
            <consortium name="The Broad Institute Genome Sequencing Center for Infectious Disease"/>
            <person name="Wu L."/>
            <person name="Ma J."/>
        </authorList>
    </citation>
    <scope>NUCLEOTIDE SEQUENCE [LARGE SCALE GENOMIC DNA]</scope>
    <source>
        <strain evidence="2 3">DT85</strain>
    </source>
</reference>
<feature type="transmembrane region" description="Helical" evidence="1">
    <location>
        <begin position="20"/>
        <end position="38"/>
    </location>
</feature>
<dbReference type="Proteomes" id="UP001596398">
    <property type="component" value="Unassembled WGS sequence"/>
</dbReference>
<dbReference type="RefSeq" id="WP_276234468.1">
    <property type="nucleotide sequence ID" value="NZ_CP119802.1"/>
</dbReference>
<accession>A0ABD5ZRS2</accession>
<dbReference type="AlphaFoldDB" id="A0ABD5ZRS2"/>
<keyword evidence="1" id="KW-0812">Transmembrane</keyword>
<dbReference type="GeneID" id="79268025"/>
<keyword evidence="3" id="KW-1185">Reference proteome</keyword>
<dbReference type="EMBL" id="JBHTAP010000001">
    <property type="protein sequence ID" value="MFC7236311.1"/>
    <property type="molecule type" value="Genomic_DNA"/>
</dbReference>
<name>A0ABD5ZRS2_9EURY</name>
<evidence type="ECO:0000256" key="1">
    <source>
        <dbReference type="SAM" id="Phobius"/>
    </source>
</evidence>
<proteinExistence type="predicted"/>
<gene>
    <name evidence="2" type="ORF">ACFQJ4_13400</name>
</gene>
<protein>
    <submittedName>
        <fullName evidence="2">Uncharacterized protein</fullName>
    </submittedName>
</protein>
<keyword evidence="1" id="KW-1133">Transmembrane helix</keyword>
<evidence type="ECO:0000313" key="3">
    <source>
        <dbReference type="Proteomes" id="UP001596398"/>
    </source>
</evidence>
<sequence>MVEVYKLFGRGLKWSYEEYGLKGAVAFVAVAGLAYYLVSSRLDDLFSDEETAA</sequence>